<sequence>MTNKTLIVIAISLLAFSTTAYAQSNSLGVKASTLGLGLEVERSFSDSISGRIGVNYFTYGYSGTEEDVEYDFDLNLASLSILLDWHPFKGSFRVSGGAIYNGNNLDAKAKSSATFDIGDSTYTGAQIGTLKGKIDFDGIAPYL</sequence>
<organism evidence="1">
    <name type="scientific">marine sediment metagenome</name>
    <dbReference type="NCBI Taxonomy" id="412755"/>
    <lineage>
        <taxon>unclassified sequences</taxon>
        <taxon>metagenomes</taxon>
        <taxon>ecological metagenomes</taxon>
    </lineage>
</organism>
<comment type="caution">
    <text evidence="1">The sequence shown here is derived from an EMBL/GenBank/DDBJ whole genome shotgun (WGS) entry which is preliminary data.</text>
</comment>
<dbReference type="EMBL" id="BARU01043114">
    <property type="protein sequence ID" value="GAH78016.1"/>
    <property type="molecule type" value="Genomic_DNA"/>
</dbReference>
<dbReference type="Gene3D" id="2.40.160.170">
    <property type="match status" value="1"/>
</dbReference>
<reference evidence="1" key="1">
    <citation type="journal article" date="2014" name="Front. Microbiol.">
        <title>High frequency of phylogenetically diverse reductive dehalogenase-homologous genes in deep subseafloor sedimentary metagenomes.</title>
        <authorList>
            <person name="Kawai M."/>
            <person name="Futagami T."/>
            <person name="Toyoda A."/>
            <person name="Takaki Y."/>
            <person name="Nishi S."/>
            <person name="Hori S."/>
            <person name="Arai W."/>
            <person name="Tsubouchi T."/>
            <person name="Morono Y."/>
            <person name="Uchiyama I."/>
            <person name="Ito T."/>
            <person name="Fujiyama A."/>
            <person name="Inagaki F."/>
            <person name="Takami H."/>
        </authorList>
    </citation>
    <scope>NUCLEOTIDE SEQUENCE</scope>
    <source>
        <strain evidence="1">Expedition CK06-06</strain>
    </source>
</reference>
<feature type="non-terminal residue" evidence="1">
    <location>
        <position position="143"/>
    </location>
</feature>
<accession>X1I6M2</accession>
<proteinExistence type="predicted"/>
<name>X1I6M2_9ZZZZ</name>
<protein>
    <recommendedName>
        <fullName evidence="2">Outer membrane protein beta-barrel domain-containing protein</fullName>
    </recommendedName>
</protein>
<evidence type="ECO:0000313" key="1">
    <source>
        <dbReference type="EMBL" id="GAH78016.1"/>
    </source>
</evidence>
<dbReference type="AlphaFoldDB" id="X1I6M2"/>
<gene>
    <name evidence="1" type="ORF">S03H2_66086</name>
</gene>
<evidence type="ECO:0008006" key="2">
    <source>
        <dbReference type="Google" id="ProtNLM"/>
    </source>
</evidence>